<dbReference type="EMBL" id="JAVRRA010011510">
    <property type="protein sequence ID" value="KAK5240169.1"/>
    <property type="molecule type" value="Genomic_DNA"/>
</dbReference>
<organism evidence="2 3">
    <name type="scientific">Cryomyces antarcticus</name>
    <dbReference type="NCBI Taxonomy" id="329879"/>
    <lineage>
        <taxon>Eukaryota</taxon>
        <taxon>Fungi</taxon>
        <taxon>Dikarya</taxon>
        <taxon>Ascomycota</taxon>
        <taxon>Pezizomycotina</taxon>
        <taxon>Dothideomycetes</taxon>
        <taxon>Dothideomycetes incertae sedis</taxon>
        <taxon>Cryomyces</taxon>
    </lineage>
</organism>
<protein>
    <recommendedName>
        <fullName evidence="1">SCP160-like KH domain-containing protein</fullName>
    </recommendedName>
</protein>
<accession>A0ABR0LSI3</accession>
<reference evidence="2 3" key="1">
    <citation type="submission" date="2023-08" db="EMBL/GenBank/DDBJ databases">
        <title>Black Yeasts Isolated from many extreme environments.</title>
        <authorList>
            <person name="Coleine C."/>
            <person name="Stajich J.E."/>
            <person name="Selbmann L."/>
        </authorList>
    </citation>
    <scope>NUCLEOTIDE SEQUENCE [LARGE SCALE GENOMIC DNA]</scope>
    <source>
        <strain evidence="2 3">CCFEE 536</strain>
    </source>
</reference>
<dbReference type="Pfam" id="PF22952">
    <property type="entry name" value="KH_11"/>
    <property type="match status" value="1"/>
</dbReference>
<name>A0ABR0LSI3_9PEZI</name>
<evidence type="ECO:0000313" key="2">
    <source>
        <dbReference type="EMBL" id="KAK5240169.1"/>
    </source>
</evidence>
<dbReference type="InterPro" id="IPR054548">
    <property type="entry name" value="SCP160-like_KH"/>
</dbReference>
<sequence>MHDFLEKTGCAVILPPDSEDSEMLTIVGPADRLEDAMNEVMELASSMQMSSVDIAKQHPKAPQGAQAHARNVTRYLQQRQAIEELERLHDARIIVPTSIDSPSAWEIYSREAKNAMRARTDIMNLISGHPPTRLSPVDVDPFYHQHLQQQAAQQIRNDYGVHLVIPDDTEDSPQLLL</sequence>
<feature type="non-terminal residue" evidence="2">
    <location>
        <position position="177"/>
    </location>
</feature>
<dbReference type="SUPFAM" id="SSF54791">
    <property type="entry name" value="Eukaryotic type KH-domain (KH-domain type I)"/>
    <property type="match status" value="1"/>
</dbReference>
<dbReference type="Proteomes" id="UP001357485">
    <property type="component" value="Unassembled WGS sequence"/>
</dbReference>
<dbReference type="InterPro" id="IPR036612">
    <property type="entry name" value="KH_dom_type_1_sf"/>
</dbReference>
<evidence type="ECO:0000259" key="1">
    <source>
        <dbReference type="Pfam" id="PF22952"/>
    </source>
</evidence>
<evidence type="ECO:0000313" key="3">
    <source>
        <dbReference type="Proteomes" id="UP001357485"/>
    </source>
</evidence>
<gene>
    <name evidence="2" type="ORF">LTR16_011020</name>
</gene>
<comment type="caution">
    <text evidence="2">The sequence shown here is derived from an EMBL/GenBank/DDBJ whole genome shotgun (WGS) entry which is preliminary data.</text>
</comment>
<keyword evidence="3" id="KW-1185">Reference proteome</keyword>
<feature type="domain" description="SCP160-like KH" evidence="1">
    <location>
        <begin position="49"/>
        <end position="133"/>
    </location>
</feature>
<proteinExistence type="predicted"/>
<dbReference type="CDD" id="cd22408">
    <property type="entry name" value="KH-I_Vigilin_rpt4"/>
    <property type="match status" value="1"/>
</dbReference>